<feature type="domain" description="Type II secretion system protein GspF" evidence="8">
    <location>
        <begin position="54"/>
        <end position="170"/>
    </location>
</feature>
<keyword evidence="3" id="KW-1003">Cell membrane</keyword>
<dbReference type="AlphaFoldDB" id="A0A3M8Q4W9"/>
<name>A0A3M8Q4W9_9GAMM</name>
<evidence type="ECO:0000256" key="7">
    <source>
        <dbReference type="SAM" id="Phobius"/>
    </source>
</evidence>
<dbReference type="Pfam" id="PF00482">
    <property type="entry name" value="T2SSF"/>
    <property type="match status" value="2"/>
</dbReference>
<reference evidence="9 10" key="1">
    <citation type="journal article" date="2012" name="Int. J. Syst. Evol. Microbiol.">
        <title>Marinomonas hwangdonensis sp. nov., isolated from seawater.</title>
        <authorList>
            <person name="Jung Y.T."/>
            <person name="Oh T.K."/>
            <person name="Yoon J.H."/>
        </authorList>
    </citation>
    <scope>NUCLEOTIDE SEQUENCE [LARGE SCALE GENOMIC DNA]</scope>
    <source>
        <strain evidence="9 10">HDW-15</strain>
    </source>
</reference>
<dbReference type="PANTHER" id="PTHR30012:SF0">
    <property type="entry name" value="TYPE II SECRETION SYSTEM PROTEIN F-RELATED"/>
    <property type="match status" value="1"/>
</dbReference>
<dbReference type="OrthoDB" id="6098358at2"/>
<comment type="similarity">
    <text evidence="2">Belongs to the GSP F family.</text>
</comment>
<dbReference type="Proteomes" id="UP000280507">
    <property type="component" value="Unassembled WGS sequence"/>
</dbReference>
<keyword evidence="10" id="KW-1185">Reference proteome</keyword>
<gene>
    <name evidence="9" type="ORF">EBI00_09340</name>
</gene>
<dbReference type="InterPro" id="IPR018076">
    <property type="entry name" value="T2SS_GspF_dom"/>
</dbReference>
<evidence type="ECO:0000256" key="1">
    <source>
        <dbReference type="ARBA" id="ARBA00004651"/>
    </source>
</evidence>
<dbReference type="GO" id="GO:0005886">
    <property type="term" value="C:plasma membrane"/>
    <property type="evidence" value="ECO:0007669"/>
    <property type="project" value="UniProtKB-SubCell"/>
</dbReference>
<dbReference type="PANTHER" id="PTHR30012">
    <property type="entry name" value="GENERAL SECRETION PATHWAY PROTEIN"/>
    <property type="match status" value="1"/>
</dbReference>
<evidence type="ECO:0000313" key="10">
    <source>
        <dbReference type="Proteomes" id="UP000280507"/>
    </source>
</evidence>
<keyword evidence="6 7" id="KW-0472">Membrane</keyword>
<evidence type="ECO:0000256" key="4">
    <source>
        <dbReference type="ARBA" id="ARBA00022692"/>
    </source>
</evidence>
<feature type="transmembrane region" description="Helical" evidence="7">
    <location>
        <begin position="154"/>
        <end position="174"/>
    </location>
</feature>
<evidence type="ECO:0000259" key="8">
    <source>
        <dbReference type="Pfam" id="PF00482"/>
    </source>
</evidence>
<evidence type="ECO:0000256" key="3">
    <source>
        <dbReference type="ARBA" id="ARBA00022475"/>
    </source>
</evidence>
<protein>
    <submittedName>
        <fullName evidence="9">Secretion system protein</fullName>
    </submittedName>
</protein>
<dbReference type="EMBL" id="RIZG01000004">
    <property type="protein sequence ID" value="RNF51148.1"/>
    <property type="molecule type" value="Genomic_DNA"/>
</dbReference>
<comment type="subcellular location">
    <subcellularLocation>
        <location evidence="1">Cell membrane</location>
        <topology evidence="1">Multi-pass membrane protein</topology>
    </subcellularLocation>
</comment>
<keyword evidence="5 7" id="KW-1133">Transmembrane helix</keyword>
<dbReference type="RefSeq" id="WP_123095661.1">
    <property type="nucleotide sequence ID" value="NZ_RIZG01000004.1"/>
</dbReference>
<evidence type="ECO:0000256" key="5">
    <source>
        <dbReference type="ARBA" id="ARBA00022989"/>
    </source>
</evidence>
<evidence type="ECO:0000256" key="6">
    <source>
        <dbReference type="ARBA" id="ARBA00023136"/>
    </source>
</evidence>
<feature type="domain" description="Type II secretion system protein GspF" evidence="8">
    <location>
        <begin position="230"/>
        <end position="349"/>
    </location>
</feature>
<dbReference type="InterPro" id="IPR003004">
    <property type="entry name" value="GspF/PilC"/>
</dbReference>
<keyword evidence="4 7" id="KW-0812">Transmembrane</keyword>
<organism evidence="9 10">
    <name type="scientific">Marinomonas hwangdonensis</name>
    <dbReference type="NCBI Taxonomy" id="1053647"/>
    <lineage>
        <taxon>Bacteria</taxon>
        <taxon>Pseudomonadati</taxon>
        <taxon>Pseudomonadota</taxon>
        <taxon>Gammaproteobacteria</taxon>
        <taxon>Oceanospirillales</taxon>
        <taxon>Oceanospirillaceae</taxon>
        <taxon>Marinomonas</taxon>
    </lineage>
</organism>
<dbReference type="Gene3D" id="1.20.81.30">
    <property type="entry name" value="Type II secretion system (T2SS), domain F"/>
    <property type="match status" value="2"/>
</dbReference>
<evidence type="ECO:0000256" key="2">
    <source>
        <dbReference type="ARBA" id="ARBA00005745"/>
    </source>
</evidence>
<feature type="transmembrane region" description="Helical" evidence="7">
    <location>
        <begin position="186"/>
        <end position="204"/>
    </location>
</feature>
<accession>A0A3M8Q4W9</accession>
<dbReference type="InterPro" id="IPR042094">
    <property type="entry name" value="T2SS_GspF_sf"/>
</dbReference>
<evidence type="ECO:0000313" key="9">
    <source>
        <dbReference type="EMBL" id="RNF51148.1"/>
    </source>
</evidence>
<proteinExistence type="inferred from homology"/>
<sequence>MPWYKVQYQNGSVDYRHSLSKSKLVFDCVRNGHWDVSISKWKAQKMDYLLLKTFYEEIQSALHSGLQLNQAISHFTQSADQAKIAPISSAILGQLHEGVPFNEALARLTQPTAAPYCQLLNSQGSREDCEKSLAMAIHQLDTLLEWSKRLLKTLIYPFSIIQLALIILIVNRALQPTEPTHTQLSLLYDLMLYFVCSGIQLVILHRLHQGHACHWLEKCSQTFRLTKLFSLLSTTRKTGITLQDALKIMPDYFDHQPIKQEIQRAYFTLRLGKNYAASFPKAWFPGGAAIALHSAEKDGDIERALILATKEHEKRWQKSISLLEKLIPAICLLIAGGAVAAALVTLYAPLLEIT</sequence>
<comment type="caution">
    <text evidence="9">The sequence shown here is derived from an EMBL/GenBank/DDBJ whole genome shotgun (WGS) entry which is preliminary data.</text>
</comment>
<feature type="transmembrane region" description="Helical" evidence="7">
    <location>
        <begin position="326"/>
        <end position="348"/>
    </location>
</feature>